<accession>A0A1Q9CFL7</accession>
<reference evidence="1 2" key="1">
    <citation type="submission" date="2016-02" db="EMBL/GenBank/DDBJ databases">
        <title>Genome analysis of coral dinoflagellate symbionts highlights evolutionary adaptations to a symbiotic lifestyle.</title>
        <authorList>
            <person name="Aranda M."/>
            <person name="Li Y."/>
            <person name="Liew Y.J."/>
            <person name="Baumgarten S."/>
            <person name="Simakov O."/>
            <person name="Wilson M."/>
            <person name="Piel J."/>
            <person name="Ashoor H."/>
            <person name="Bougouffa S."/>
            <person name="Bajic V.B."/>
            <person name="Ryu T."/>
            <person name="Ravasi T."/>
            <person name="Bayer T."/>
            <person name="Micklem G."/>
            <person name="Kim H."/>
            <person name="Bhak J."/>
            <person name="Lajeunesse T.C."/>
            <person name="Voolstra C.R."/>
        </authorList>
    </citation>
    <scope>NUCLEOTIDE SEQUENCE [LARGE SCALE GENOMIC DNA]</scope>
    <source>
        <strain evidence="1 2">CCMP2467</strain>
    </source>
</reference>
<proteinExistence type="predicted"/>
<dbReference type="Proteomes" id="UP000186817">
    <property type="component" value="Unassembled WGS sequence"/>
</dbReference>
<protein>
    <submittedName>
        <fullName evidence="1">Uncharacterized protein</fullName>
    </submittedName>
</protein>
<sequence length="76" mass="8540">MAERAVRRTPQVTAAELSPASLLASIEEVRKWHARVRTVSDKGHSRISWTGRMKTFRCALEIPARGMFGEDAPEEC</sequence>
<keyword evidence="2" id="KW-1185">Reference proteome</keyword>
<evidence type="ECO:0000313" key="2">
    <source>
        <dbReference type="Proteomes" id="UP000186817"/>
    </source>
</evidence>
<dbReference type="EMBL" id="LSRX01001255">
    <property type="protein sequence ID" value="OLP81719.1"/>
    <property type="molecule type" value="Genomic_DNA"/>
</dbReference>
<name>A0A1Q9CFL7_SYMMI</name>
<gene>
    <name evidence="1" type="ORF">AK812_SmicGene37707</name>
</gene>
<evidence type="ECO:0000313" key="1">
    <source>
        <dbReference type="EMBL" id="OLP81719.1"/>
    </source>
</evidence>
<dbReference type="AlphaFoldDB" id="A0A1Q9CFL7"/>
<comment type="caution">
    <text evidence="1">The sequence shown here is derived from an EMBL/GenBank/DDBJ whole genome shotgun (WGS) entry which is preliminary data.</text>
</comment>
<organism evidence="1 2">
    <name type="scientific">Symbiodinium microadriaticum</name>
    <name type="common">Dinoflagellate</name>
    <name type="synonym">Zooxanthella microadriatica</name>
    <dbReference type="NCBI Taxonomy" id="2951"/>
    <lineage>
        <taxon>Eukaryota</taxon>
        <taxon>Sar</taxon>
        <taxon>Alveolata</taxon>
        <taxon>Dinophyceae</taxon>
        <taxon>Suessiales</taxon>
        <taxon>Symbiodiniaceae</taxon>
        <taxon>Symbiodinium</taxon>
    </lineage>
</organism>